<dbReference type="GO" id="GO:0009044">
    <property type="term" value="F:xylan 1,4-beta-xylosidase activity"/>
    <property type="evidence" value="ECO:0007669"/>
    <property type="project" value="InterPro"/>
</dbReference>
<evidence type="ECO:0000313" key="9">
    <source>
        <dbReference type="Proteomes" id="UP001141552"/>
    </source>
</evidence>
<dbReference type="FunFam" id="3.20.20.300:FF:000004">
    <property type="entry name" value="probable beta-D-xylosidase 7"/>
    <property type="match status" value="1"/>
</dbReference>
<dbReference type="InterPro" id="IPR001764">
    <property type="entry name" value="Glyco_hydro_3_N"/>
</dbReference>
<keyword evidence="6" id="KW-0326">Glycosidase</keyword>
<keyword evidence="4" id="KW-0378">Hydrolase</keyword>
<accession>A0A9Q0JQJ4</accession>
<feature type="domain" description="Fibronectin type III-like" evidence="7">
    <location>
        <begin position="751"/>
        <end position="820"/>
    </location>
</feature>
<dbReference type="Pfam" id="PF01915">
    <property type="entry name" value="Glyco_hydro_3_C"/>
    <property type="match status" value="1"/>
</dbReference>
<dbReference type="InterPro" id="IPR017853">
    <property type="entry name" value="GH"/>
</dbReference>
<gene>
    <name evidence="8" type="primary">BXL1</name>
    <name evidence="8" type="ORF">Tsubulata_049276</name>
</gene>
<dbReference type="PANTHER" id="PTHR42721:SF8">
    <property type="entry name" value="BETA-D-XYLOSIDASE 1"/>
    <property type="match status" value="1"/>
</dbReference>
<dbReference type="PANTHER" id="PTHR42721">
    <property type="entry name" value="SUGAR HYDROLASE-RELATED"/>
    <property type="match status" value="1"/>
</dbReference>
<protein>
    <submittedName>
        <fullName evidence="8">Beta-D-xylosidase 1</fullName>
    </submittedName>
</protein>
<reference evidence="8" key="2">
    <citation type="journal article" date="2023" name="Plants (Basel)">
        <title>Annotation of the Turnera subulata (Passifloraceae) Draft Genome Reveals the S-Locus Evolved after the Divergence of Turneroideae from Passifloroideae in a Stepwise Manner.</title>
        <authorList>
            <person name="Henning P.M."/>
            <person name="Roalson E.H."/>
            <person name="Mir W."/>
            <person name="McCubbin A.G."/>
            <person name="Shore J.S."/>
        </authorList>
    </citation>
    <scope>NUCLEOTIDE SEQUENCE</scope>
    <source>
        <strain evidence="8">F60SS</strain>
    </source>
</reference>
<dbReference type="Gene3D" id="2.60.40.10">
    <property type="entry name" value="Immunoglobulins"/>
    <property type="match status" value="1"/>
</dbReference>
<evidence type="ECO:0000256" key="3">
    <source>
        <dbReference type="ARBA" id="ARBA00022729"/>
    </source>
</evidence>
<dbReference type="GO" id="GO:0048046">
    <property type="term" value="C:apoplast"/>
    <property type="evidence" value="ECO:0007669"/>
    <property type="project" value="TreeGrafter"/>
</dbReference>
<keyword evidence="3" id="KW-0732">Signal</keyword>
<dbReference type="InterPro" id="IPR026891">
    <property type="entry name" value="Fn3-like"/>
</dbReference>
<evidence type="ECO:0000256" key="2">
    <source>
        <dbReference type="ARBA" id="ARBA00022525"/>
    </source>
</evidence>
<organism evidence="8 9">
    <name type="scientific">Turnera subulata</name>
    <dbReference type="NCBI Taxonomy" id="218843"/>
    <lineage>
        <taxon>Eukaryota</taxon>
        <taxon>Viridiplantae</taxon>
        <taxon>Streptophyta</taxon>
        <taxon>Embryophyta</taxon>
        <taxon>Tracheophyta</taxon>
        <taxon>Spermatophyta</taxon>
        <taxon>Magnoliopsida</taxon>
        <taxon>eudicotyledons</taxon>
        <taxon>Gunneridae</taxon>
        <taxon>Pentapetalae</taxon>
        <taxon>rosids</taxon>
        <taxon>fabids</taxon>
        <taxon>Malpighiales</taxon>
        <taxon>Passifloraceae</taxon>
        <taxon>Turnera</taxon>
    </lineage>
</organism>
<dbReference type="SUPFAM" id="SSF51445">
    <property type="entry name" value="(Trans)glycosidases"/>
    <property type="match status" value="1"/>
</dbReference>
<dbReference type="InterPro" id="IPR044993">
    <property type="entry name" value="BXL"/>
</dbReference>
<dbReference type="SUPFAM" id="SSF52279">
    <property type="entry name" value="Beta-D-glucan exohydrolase, C-terminal domain"/>
    <property type="match status" value="1"/>
</dbReference>
<evidence type="ECO:0000256" key="5">
    <source>
        <dbReference type="ARBA" id="ARBA00023180"/>
    </source>
</evidence>
<dbReference type="SMART" id="SM01217">
    <property type="entry name" value="Fn3_like"/>
    <property type="match status" value="1"/>
</dbReference>
<evidence type="ECO:0000256" key="1">
    <source>
        <dbReference type="ARBA" id="ARBA00004613"/>
    </source>
</evidence>
<dbReference type="OrthoDB" id="47059at2759"/>
<dbReference type="Gene3D" id="3.20.20.300">
    <property type="entry name" value="Glycoside hydrolase, family 3, N-terminal domain"/>
    <property type="match status" value="1"/>
</dbReference>
<dbReference type="FunFam" id="3.40.50.1700:FF:000001">
    <property type="entry name" value="probable beta-D-xylosidase 2"/>
    <property type="match status" value="1"/>
</dbReference>
<dbReference type="GO" id="GO:0031222">
    <property type="term" value="P:arabinan catabolic process"/>
    <property type="evidence" value="ECO:0007669"/>
    <property type="project" value="TreeGrafter"/>
</dbReference>
<comment type="caution">
    <text evidence="8">The sequence shown here is derived from an EMBL/GenBank/DDBJ whole genome shotgun (WGS) entry which is preliminary data.</text>
</comment>
<dbReference type="EMBL" id="JAKUCV010000696">
    <property type="protein sequence ID" value="KAJ4849120.1"/>
    <property type="molecule type" value="Genomic_DNA"/>
</dbReference>
<evidence type="ECO:0000256" key="4">
    <source>
        <dbReference type="ARBA" id="ARBA00022801"/>
    </source>
</evidence>
<dbReference type="Proteomes" id="UP001141552">
    <property type="component" value="Unassembled WGS sequence"/>
</dbReference>
<sequence length="834" mass="91031">MVIITCKEILTWKSNRENKFFHVQTPLIPLFKPTSLHHRKLHKTITHIVTYTTSQKMGYRNNKPKSSLLLHLPSLLLLLCISSSFHTVESRIPFACDPRNGLTRSLRFCRVNVPIHIRVRDLIGRLTLQEKIRLLVNNAIPVPRLGIQGYEWWSEALHGVSNVGPGVKFGGPFPGATSFPQVITTAASFNQSLWEQIGRVVSDEARAMYNGGIAGLTYWSPNVNIFRDPRWGRGQETPGEDPVVAGKYAASYVRGLQGNAAGNGLKVAACCKHYTAYDLDNWNGVDRYHFNARVSKQDLEDTYDVPFKSCVVEGKVASVMCSYNQVNGKPTCADANLLKRTIRGLWRLNGYIVSDCDSVGVLYDSQHYTRTPEEAAAASIKAGLDLDCGPFLAIHTENAVNRGLLTEEDVNMALANTITVQMRLGMFDGEPSAHPYGNLGPRDVCTPAHQELALEAARQGIVLLENRGRTLPLSRGRTVAVIGPNSDVTVTMIGNYAGIACGYTTPLQGISRYAKTVHQAGCLNVACIGNELFGAAEVAARQADATVLVMGLDQSIEAEFRDRAGLLLPGHQQELVTRVARASRGPTILVLMSGGPIDVSFAKNNPRIGAIVWAGYPGQAGGAAIADVLFGTTNPSGKLPMTWYPQDYLAKVPMTEMGMRADPSKGYPGRTYRFYKGPVVFPFGHGMSYTTFRHTLSQAPTDVSLPLTSLYALKNTTSASNSIRVSHTNCGKLSLGVHVDVKNTGTVDGTHTLLVFSSPPAGKWSGNKQLIGFEKVHLVAGSQKQVRIDIRVCKHLSVVDQSGIRRIPIGTHDLHIGDLKHSISLQANLEEIKY</sequence>
<proteinExistence type="predicted"/>
<dbReference type="AlphaFoldDB" id="A0A9Q0JQJ4"/>
<evidence type="ECO:0000313" key="8">
    <source>
        <dbReference type="EMBL" id="KAJ4849120.1"/>
    </source>
</evidence>
<evidence type="ECO:0000259" key="7">
    <source>
        <dbReference type="SMART" id="SM01217"/>
    </source>
</evidence>
<dbReference type="PRINTS" id="PR00133">
    <property type="entry name" value="GLHYDRLASE3"/>
</dbReference>
<keyword evidence="9" id="KW-1185">Reference proteome</keyword>
<comment type="subcellular location">
    <subcellularLocation>
        <location evidence="1">Secreted</location>
    </subcellularLocation>
</comment>
<name>A0A9Q0JQJ4_9ROSI</name>
<keyword evidence="5" id="KW-0325">Glycoprotein</keyword>
<dbReference type="Pfam" id="PF14310">
    <property type="entry name" value="Fn3-like"/>
    <property type="match status" value="1"/>
</dbReference>
<dbReference type="Gene3D" id="3.40.50.1700">
    <property type="entry name" value="Glycoside hydrolase family 3 C-terminal domain"/>
    <property type="match status" value="1"/>
</dbReference>
<dbReference type="Pfam" id="PF00933">
    <property type="entry name" value="Glyco_hydro_3"/>
    <property type="match status" value="1"/>
</dbReference>
<reference evidence="8" key="1">
    <citation type="submission" date="2022-02" db="EMBL/GenBank/DDBJ databases">
        <authorList>
            <person name="Henning P.M."/>
            <person name="McCubbin A.G."/>
            <person name="Shore J.S."/>
        </authorList>
    </citation>
    <scope>NUCLEOTIDE SEQUENCE</scope>
    <source>
        <strain evidence="8">F60SS</strain>
        <tissue evidence="8">Leaves</tissue>
    </source>
</reference>
<dbReference type="InterPro" id="IPR036962">
    <property type="entry name" value="Glyco_hydro_3_N_sf"/>
</dbReference>
<dbReference type="InterPro" id="IPR002772">
    <property type="entry name" value="Glyco_hydro_3_C"/>
</dbReference>
<keyword evidence="2" id="KW-0964">Secreted</keyword>
<dbReference type="GO" id="GO:0045493">
    <property type="term" value="P:xylan catabolic process"/>
    <property type="evidence" value="ECO:0007669"/>
    <property type="project" value="InterPro"/>
</dbReference>
<dbReference type="InterPro" id="IPR036881">
    <property type="entry name" value="Glyco_hydro_3_C_sf"/>
</dbReference>
<dbReference type="GO" id="GO:0046556">
    <property type="term" value="F:alpha-L-arabinofuranosidase activity"/>
    <property type="evidence" value="ECO:0007669"/>
    <property type="project" value="TreeGrafter"/>
</dbReference>
<dbReference type="InterPro" id="IPR013783">
    <property type="entry name" value="Ig-like_fold"/>
</dbReference>
<evidence type="ECO:0000256" key="6">
    <source>
        <dbReference type="ARBA" id="ARBA00023295"/>
    </source>
</evidence>